<dbReference type="GO" id="GO:0043565">
    <property type="term" value="F:sequence-specific DNA binding"/>
    <property type="evidence" value="ECO:0007669"/>
    <property type="project" value="TreeGrafter"/>
</dbReference>
<dbReference type="AlphaFoldDB" id="A0A3M6Q5L3"/>
<dbReference type="Pfam" id="PF03466">
    <property type="entry name" value="LysR_substrate"/>
    <property type="match status" value="1"/>
</dbReference>
<dbReference type="Gene3D" id="1.10.10.10">
    <property type="entry name" value="Winged helix-like DNA-binding domain superfamily/Winged helix DNA-binding domain"/>
    <property type="match status" value="1"/>
</dbReference>
<dbReference type="InterPro" id="IPR058163">
    <property type="entry name" value="LysR-type_TF_proteobact-type"/>
</dbReference>
<dbReference type="GO" id="GO:0003700">
    <property type="term" value="F:DNA-binding transcription factor activity"/>
    <property type="evidence" value="ECO:0007669"/>
    <property type="project" value="InterPro"/>
</dbReference>
<evidence type="ECO:0000256" key="1">
    <source>
        <dbReference type="ARBA" id="ARBA00009437"/>
    </source>
</evidence>
<comment type="similarity">
    <text evidence="1">Belongs to the LysR transcriptional regulatory family.</text>
</comment>
<sequence length="301" mass="33102">MPLPHLTALRFFEAAAQTGSFVKAAEQLHVTHGAVSRQIRQLERALGVELFERRNRAVFLNAAGRSLHAVTSSVFAQLEEAVHRLQASHNDTLVVSCEPTLAMKWLIPRLPAFQQAHPGIQLHLLAAGGPIDLVRSGVDVALRRNDFPWGNGVYAQKVCDEWVGPVCRANPAAPQATAQATLGNATLLHSASRPKAWPTWSRLTGVPLEGHARLDYEHFYLCLQAATAGLGVAMASFLMVQDEWRNGQWQAPYGFVRDGSGYYLLSAEPLTQPEGKRERFWQWLVAEMAACPAPAHGHTHT</sequence>
<dbReference type="InterPro" id="IPR036388">
    <property type="entry name" value="WH-like_DNA-bd_sf"/>
</dbReference>
<evidence type="ECO:0000256" key="4">
    <source>
        <dbReference type="ARBA" id="ARBA00023163"/>
    </source>
</evidence>
<dbReference type="PANTHER" id="PTHR30537:SF74">
    <property type="entry name" value="HTH-TYPE TRANSCRIPTIONAL REGULATOR TRPI"/>
    <property type="match status" value="1"/>
</dbReference>
<dbReference type="InterPro" id="IPR036390">
    <property type="entry name" value="WH_DNA-bd_sf"/>
</dbReference>
<dbReference type="InterPro" id="IPR005119">
    <property type="entry name" value="LysR_subst-bd"/>
</dbReference>
<evidence type="ECO:0000313" key="6">
    <source>
        <dbReference type="EMBL" id="RMW98482.1"/>
    </source>
</evidence>
<dbReference type="Pfam" id="PF00126">
    <property type="entry name" value="HTH_1"/>
    <property type="match status" value="1"/>
</dbReference>
<reference evidence="6 7" key="1">
    <citation type="submission" date="2018-10" db="EMBL/GenBank/DDBJ databases">
        <title>Comamonadaceae CDC group NO-1 genome sequencing and assembly.</title>
        <authorList>
            <person name="Bernier A.-M."/>
            <person name="Bernard K."/>
        </authorList>
    </citation>
    <scope>NUCLEOTIDE SEQUENCE [LARGE SCALE GENOMIC DNA]</scope>
    <source>
        <strain evidence="6 7">NML161473</strain>
    </source>
</reference>
<keyword evidence="3" id="KW-0238">DNA-binding</keyword>
<dbReference type="FunFam" id="1.10.10.10:FF:000001">
    <property type="entry name" value="LysR family transcriptional regulator"/>
    <property type="match status" value="1"/>
</dbReference>
<dbReference type="PRINTS" id="PR00039">
    <property type="entry name" value="HTHLYSR"/>
</dbReference>
<dbReference type="Gene3D" id="3.40.190.10">
    <property type="entry name" value="Periplasmic binding protein-like II"/>
    <property type="match status" value="2"/>
</dbReference>
<accession>A0A3M6Q5L3</accession>
<dbReference type="SUPFAM" id="SSF46785">
    <property type="entry name" value="Winged helix' DNA-binding domain"/>
    <property type="match status" value="1"/>
</dbReference>
<evidence type="ECO:0000259" key="5">
    <source>
        <dbReference type="PROSITE" id="PS50931"/>
    </source>
</evidence>
<keyword evidence="2" id="KW-0805">Transcription regulation</keyword>
<dbReference type="GO" id="GO:0006351">
    <property type="term" value="P:DNA-templated transcription"/>
    <property type="evidence" value="ECO:0007669"/>
    <property type="project" value="TreeGrafter"/>
</dbReference>
<dbReference type="Proteomes" id="UP000267035">
    <property type="component" value="Unassembled WGS sequence"/>
</dbReference>
<evidence type="ECO:0000313" key="7">
    <source>
        <dbReference type="Proteomes" id="UP000267035"/>
    </source>
</evidence>
<evidence type="ECO:0000256" key="3">
    <source>
        <dbReference type="ARBA" id="ARBA00023125"/>
    </source>
</evidence>
<feature type="domain" description="HTH lysR-type" evidence="5">
    <location>
        <begin position="1"/>
        <end position="61"/>
    </location>
</feature>
<evidence type="ECO:0000256" key="2">
    <source>
        <dbReference type="ARBA" id="ARBA00023015"/>
    </source>
</evidence>
<comment type="caution">
    <text evidence="6">The sequence shown here is derived from an EMBL/GenBank/DDBJ whole genome shotgun (WGS) entry which is preliminary data.</text>
</comment>
<name>A0A3M6Q5L3_9BURK</name>
<dbReference type="PANTHER" id="PTHR30537">
    <property type="entry name" value="HTH-TYPE TRANSCRIPTIONAL REGULATOR"/>
    <property type="match status" value="1"/>
</dbReference>
<dbReference type="InterPro" id="IPR000847">
    <property type="entry name" value="LysR_HTH_N"/>
</dbReference>
<proteinExistence type="inferred from homology"/>
<keyword evidence="4" id="KW-0804">Transcription</keyword>
<dbReference type="SUPFAM" id="SSF53850">
    <property type="entry name" value="Periplasmic binding protein-like II"/>
    <property type="match status" value="1"/>
</dbReference>
<protein>
    <submittedName>
        <fullName evidence="6">LysR family transcriptional regulator</fullName>
    </submittedName>
</protein>
<gene>
    <name evidence="6" type="ORF">EBQ25_09335</name>
</gene>
<dbReference type="PROSITE" id="PS50931">
    <property type="entry name" value="HTH_LYSR"/>
    <property type="match status" value="1"/>
</dbReference>
<keyword evidence="7" id="KW-1185">Reference proteome</keyword>
<dbReference type="EMBL" id="RDQL01000012">
    <property type="protein sequence ID" value="RMW98482.1"/>
    <property type="molecule type" value="Genomic_DNA"/>
</dbReference>
<organism evidence="6 7">
    <name type="scientific">Allofranklinella schreckenbergeri</name>
    <dbReference type="NCBI Taxonomy" id="1076744"/>
    <lineage>
        <taxon>Bacteria</taxon>
        <taxon>Pseudomonadati</taxon>
        <taxon>Pseudomonadota</taxon>
        <taxon>Betaproteobacteria</taxon>
        <taxon>Burkholderiales</taxon>
        <taxon>Comamonadaceae</taxon>
        <taxon>Allofranklinella</taxon>
    </lineage>
</organism>
<dbReference type="RefSeq" id="WP_122254326.1">
    <property type="nucleotide sequence ID" value="NZ_RDQL01000012.1"/>
</dbReference>